<proteinExistence type="predicted"/>
<dbReference type="AlphaFoldDB" id="A0AAV5R339"/>
<comment type="caution">
    <text evidence="1">The sequence shown here is derived from an EMBL/GenBank/DDBJ whole genome shotgun (WGS) entry which is preliminary data.</text>
</comment>
<keyword evidence="2" id="KW-1185">Reference proteome</keyword>
<organism evidence="1 2">
    <name type="scientific">Pichia kluyveri</name>
    <name type="common">Yeast</name>
    <dbReference type="NCBI Taxonomy" id="36015"/>
    <lineage>
        <taxon>Eukaryota</taxon>
        <taxon>Fungi</taxon>
        <taxon>Dikarya</taxon>
        <taxon>Ascomycota</taxon>
        <taxon>Saccharomycotina</taxon>
        <taxon>Pichiomycetes</taxon>
        <taxon>Pichiales</taxon>
        <taxon>Pichiaceae</taxon>
        <taxon>Pichia</taxon>
    </lineage>
</organism>
<evidence type="ECO:0000313" key="1">
    <source>
        <dbReference type="EMBL" id="GMM45397.1"/>
    </source>
</evidence>
<name>A0AAV5R339_PICKL</name>
<reference evidence="1 2" key="1">
    <citation type="journal article" date="2023" name="Elife">
        <title>Identification of key yeast species and microbe-microbe interactions impacting larval growth of Drosophila in the wild.</title>
        <authorList>
            <person name="Mure A."/>
            <person name="Sugiura Y."/>
            <person name="Maeda R."/>
            <person name="Honda K."/>
            <person name="Sakurai N."/>
            <person name="Takahashi Y."/>
            <person name="Watada M."/>
            <person name="Katoh T."/>
            <person name="Gotoh A."/>
            <person name="Gotoh Y."/>
            <person name="Taniguchi I."/>
            <person name="Nakamura K."/>
            <person name="Hayashi T."/>
            <person name="Katayama T."/>
            <person name="Uemura T."/>
            <person name="Hattori Y."/>
        </authorList>
    </citation>
    <scope>NUCLEOTIDE SEQUENCE [LARGE SCALE GENOMIC DNA]</scope>
    <source>
        <strain evidence="1 2">PK-24</strain>
    </source>
</reference>
<evidence type="ECO:0000313" key="2">
    <source>
        <dbReference type="Proteomes" id="UP001378960"/>
    </source>
</evidence>
<dbReference type="Proteomes" id="UP001378960">
    <property type="component" value="Unassembled WGS sequence"/>
</dbReference>
<protein>
    <submittedName>
        <fullName evidence="1">Uncharacterized protein</fullName>
    </submittedName>
</protein>
<dbReference type="EMBL" id="BTGB01000002">
    <property type="protein sequence ID" value="GMM45397.1"/>
    <property type="molecule type" value="Genomic_DNA"/>
</dbReference>
<gene>
    <name evidence="1" type="ORF">DAPK24_019720</name>
</gene>
<accession>A0AAV5R339</accession>
<sequence>MDMGKQSVVSSFNYYESSDSGGALIFSSKKCLEALANATWWSSDATFSMLRDSSIKFITVSIKKEDESRAEMAGISEAFNNRVKVTNCVWHKTMNIEK</sequence>